<organism evidence="1 2">
    <name type="scientific">Yarrowia lipolytica</name>
    <name type="common">Candida lipolytica</name>
    <dbReference type="NCBI Taxonomy" id="4952"/>
    <lineage>
        <taxon>Eukaryota</taxon>
        <taxon>Fungi</taxon>
        <taxon>Dikarya</taxon>
        <taxon>Ascomycota</taxon>
        <taxon>Saccharomycotina</taxon>
        <taxon>Dipodascomycetes</taxon>
        <taxon>Dipodascales</taxon>
        <taxon>Dipodascales incertae sedis</taxon>
        <taxon>Yarrowia</taxon>
    </lineage>
</organism>
<protein>
    <submittedName>
        <fullName evidence="1">Uncharacterized protein</fullName>
    </submittedName>
</protein>
<evidence type="ECO:0000313" key="1">
    <source>
        <dbReference type="EMBL" id="AOW03468.1"/>
    </source>
</evidence>
<name>A0A1D8NCV2_YARLL</name>
<dbReference type="Proteomes" id="UP000182444">
    <property type="component" value="Chromosome 1D"/>
</dbReference>
<accession>A0A1D8NCV2</accession>
<gene>
    <name evidence="1" type="ORF">YALI1_D02636g</name>
</gene>
<sequence length="126" mass="14274">MVTSDPGKTLEVLMSVLDVLFALSQDLGFRGFWQFRWTQRSDVAKETVQTASDLHESPESHLYPHDAVSHSRFNNHSASSNLFSSSKGYSRPANLRLFGRVSSLTNLLWKQPLPILLYSTFTNRLS</sequence>
<dbReference type="GeneID" id="94583198"/>
<dbReference type="RefSeq" id="XP_068138675.1">
    <property type="nucleotide sequence ID" value="XM_068282574.1"/>
</dbReference>
<proteinExistence type="predicted"/>
<dbReference type="AlphaFoldDB" id="A0A1D8NCV2"/>
<reference evidence="1 2" key="1">
    <citation type="journal article" date="2016" name="PLoS ONE">
        <title>Sequence Assembly of Yarrowia lipolytica Strain W29/CLIB89 Shows Transposable Element Diversity.</title>
        <authorList>
            <person name="Magnan C."/>
            <person name="Yu J."/>
            <person name="Chang I."/>
            <person name="Jahn E."/>
            <person name="Kanomata Y."/>
            <person name="Wu J."/>
            <person name="Zeller M."/>
            <person name="Oakes M."/>
            <person name="Baldi P."/>
            <person name="Sandmeyer S."/>
        </authorList>
    </citation>
    <scope>NUCLEOTIDE SEQUENCE [LARGE SCALE GENOMIC DNA]</scope>
    <source>
        <strain evidence="2">CLIB89(W29)</strain>
    </source>
</reference>
<dbReference type="EMBL" id="CP017556">
    <property type="protein sequence ID" value="AOW03468.1"/>
    <property type="molecule type" value="Genomic_DNA"/>
</dbReference>
<dbReference type="VEuPathDB" id="FungiDB:YALI1_D02636g"/>
<evidence type="ECO:0000313" key="2">
    <source>
        <dbReference type="Proteomes" id="UP000182444"/>
    </source>
</evidence>